<accession>A0A2H0YQA3</accession>
<feature type="transmembrane region" description="Helical" evidence="1">
    <location>
        <begin position="116"/>
        <end position="136"/>
    </location>
</feature>
<feature type="transmembrane region" description="Helical" evidence="1">
    <location>
        <begin position="241"/>
        <end position="265"/>
    </location>
</feature>
<gene>
    <name evidence="2" type="ORF">COT32_02505</name>
</gene>
<evidence type="ECO:0000313" key="2">
    <source>
        <dbReference type="EMBL" id="PIS39932.1"/>
    </source>
</evidence>
<evidence type="ECO:0008006" key="4">
    <source>
        <dbReference type="Google" id="ProtNLM"/>
    </source>
</evidence>
<comment type="caution">
    <text evidence="2">The sequence shown here is derived from an EMBL/GenBank/DDBJ whole genome shotgun (WGS) entry which is preliminary data.</text>
</comment>
<feature type="transmembrane region" description="Helical" evidence="1">
    <location>
        <begin position="148"/>
        <end position="168"/>
    </location>
</feature>
<dbReference type="AlphaFoldDB" id="A0A2H0YQA3"/>
<evidence type="ECO:0000313" key="3">
    <source>
        <dbReference type="Proteomes" id="UP000231472"/>
    </source>
</evidence>
<feature type="transmembrane region" description="Helical" evidence="1">
    <location>
        <begin position="91"/>
        <end position="110"/>
    </location>
</feature>
<keyword evidence="1" id="KW-1133">Transmembrane helix</keyword>
<keyword evidence="1" id="KW-0812">Transmembrane</keyword>
<name>A0A2H0YQA3_9BACT</name>
<dbReference type="Proteomes" id="UP000231472">
    <property type="component" value="Unassembled WGS sequence"/>
</dbReference>
<feature type="transmembrane region" description="Helical" evidence="1">
    <location>
        <begin position="6"/>
        <end position="26"/>
    </location>
</feature>
<evidence type="ECO:0000256" key="1">
    <source>
        <dbReference type="SAM" id="Phobius"/>
    </source>
</evidence>
<feature type="transmembrane region" description="Helical" evidence="1">
    <location>
        <begin position="59"/>
        <end position="79"/>
    </location>
</feature>
<feature type="transmembrane region" description="Helical" evidence="1">
    <location>
        <begin position="215"/>
        <end position="235"/>
    </location>
</feature>
<feature type="transmembrane region" description="Helical" evidence="1">
    <location>
        <begin position="274"/>
        <end position="292"/>
    </location>
</feature>
<protein>
    <recommendedName>
        <fullName evidence="4">EamA domain-containing protein</fullName>
    </recommendedName>
</protein>
<dbReference type="EMBL" id="PEYC01000050">
    <property type="protein sequence ID" value="PIS39932.1"/>
    <property type="molecule type" value="Genomic_DNA"/>
</dbReference>
<proteinExistence type="predicted"/>
<dbReference type="InterPro" id="IPR037185">
    <property type="entry name" value="EmrE-like"/>
</dbReference>
<sequence length="293" mass="32902">MFWLIITILAYFLFAVVSLTDRYLLIGPPNPKIYTFYIGVLGILVLFLIPFVGFSIPDYFEIIFCLITGIIYTFFLLGLFEGLERFEASRVIPAIGGFLPVFTLGLAYFFSGGKEILDLKGILAFIPLVLGSVLISWRSSMRISLKSLQISVVTAFLLSLTFVLSKYVYLILPFWTGFIWIRIGVFLTAIFFLFTKQVRKEVFSGVFAFSKKTGAFFLFNQAIGAGAFVLQNWAIALAGLVYLSVINALQGIQYVFLFVLTILFLKEGRAKKIIFQKIIAILFIGAGLIILIL</sequence>
<feature type="transmembrane region" description="Helical" evidence="1">
    <location>
        <begin position="174"/>
        <end position="194"/>
    </location>
</feature>
<feature type="transmembrane region" description="Helical" evidence="1">
    <location>
        <begin position="33"/>
        <end position="53"/>
    </location>
</feature>
<organism evidence="2 3">
    <name type="scientific">Candidatus Nealsonbacteria bacterium CG08_land_8_20_14_0_20_36_22</name>
    <dbReference type="NCBI Taxonomy" id="1974704"/>
    <lineage>
        <taxon>Bacteria</taxon>
        <taxon>Candidatus Nealsoniibacteriota</taxon>
    </lineage>
</organism>
<keyword evidence="1" id="KW-0472">Membrane</keyword>
<dbReference type="SUPFAM" id="SSF103481">
    <property type="entry name" value="Multidrug resistance efflux transporter EmrE"/>
    <property type="match status" value="1"/>
</dbReference>
<reference evidence="3" key="1">
    <citation type="submission" date="2017-09" db="EMBL/GenBank/DDBJ databases">
        <title>Depth-based differentiation of microbial function through sediment-hosted aquifers and enrichment of novel symbionts in the deep terrestrial subsurface.</title>
        <authorList>
            <person name="Probst A.J."/>
            <person name="Ladd B."/>
            <person name="Jarett J.K."/>
            <person name="Geller-Mcgrath D.E."/>
            <person name="Sieber C.M.K."/>
            <person name="Emerson J.B."/>
            <person name="Anantharaman K."/>
            <person name="Thomas B.C."/>
            <person name="Malmstrom R."/>
            <person name="Stieglmeier M."/>
            <person name="Klingl A."/>
            <person name="Woyke T."/>
            <person name="Ryan C.M."/>
            <person name="Banfield J.F."/>
        </authorList>
    </citation>
    <scope>NUCLEOTIDE SEQUENCE [LARGE SCALE GENOMIC DNA]</scope>
</reference>